<sequence length="105" mass="11355">MRMRVRLAIAGTLLAQPAFADCQCLGNGLRYNEGEQVCLKLSTGPQLARCEKVLNNSSWKMLGSNCQLITRSEQSPTPPPQRAVKAVTGEPQSSTGRTFAASRGF</sequence>
<accession>A0A2S9IUQ6</accession>
<name>A0A2S9IUQ6_9HYPH</name>
<evidence type="ECO:0000256" key="2">
    <source>
        <dbReference type="SAM" id="SignalP"/>
    </source>
</evidence>
<feature type="chain" id="PRO_5015704266" description="DUF3551 domain-containing protein" evidence="2">
    <location>
        <begin position="21"/>
        <end position="105"/>
    </location>
</feature>
<organism evidence="3 4">
    <name type="scientific">Phyllobacterium phragmitis</name>
    <dbReference type="NCBI Taxonomy" id="2670329"/>
    <lineage>
        <taxon>Bacteria</taxon>
        <taxon>Pseudomonadati</taxon>
        <taxon>Pseudomonadota</taxon>
        <taxon>Alphaproteobacteria</taxon>
        <taxon>Hyphomicrobiales</taxon>
        <taxon>Phyllobacteriaceae</taxon>
        <taxon>Phyllobacterium</taxon>
    </lineage>
</organism>
<dbReference type="AlphaFoldDB" id="A0A2S9IUQ6"/>
<reference evidence="3 4" key="1">
    <citation type="submission" date="2018-02" db="EMBL/GenBank/DDBJ databases">
        <title>The draft genome of Phyllobacterium sp. 1N-3.</title>
        <authorList>
            <person name="Liu L."/>
            <person name="Li L."/>
            <person name="Zhang X."/>
            <person name="Wang T."/>
            <person name="Liang L."/>
        </authorList>
    </citation>
    <scope>NUCLEOTIDE SEQUENCE [LARGE SCALE GENOMIC DNA]</scope>
    <source>
        <strain evidence="3 4">1N-3</strain>
    </source>
</reference>
<keyword evidence="4" id="KW-1185">Reference proteome</keyword>
<proteinExistence type="predicted"/>
<feature type="region of interest" description="Disordered" evidence="1">
    <location>
        <begin position="71"/>
        <end position="105"/>
    </location>
</feature>
<gene>
    <name evidence="3" type="ORF">C5748_06645</name>
</gene>
<evidence type="ECO:0000256" key="1">
    <source>
        <dbReference type="SAM" id="MobiDB-lite"/>
    </source>
</evidence>
<dbReference type="EMBL" id="PVBR01000004">
    <property type="protein sequence ID" value="PRD44267.1"/>
    <property type="molecule type" value="Genomic_DNA"/>
</dbReference>
<evidence type="ECO:0008006" key="5">
    <source>
        <dbReference type="Google" id="ProtNLM"/>
    </source>
</evidence>
<keyword evidence="2" id="KW-0732">Signal</keyword>
<evidence type="ECO:0000313" key="3">
    <source>
        <dbReference type="EMBL" id="PRD44267.1"/>
    </source>
</evidence>
<evidence type="ECO:0000313" key="4">
    <source>
        <dbReference type="Proteomes" id="UP000239434"/>
    </source>
</evidence>
<feature type="signal peptide" evidence="2">
    <location>
        <begin position="1"/>
        <end position="20"/>
    </location>
</feature>
<dbReference type="Proteomes" id="UP000239434">
    <property type="component" value="Unassembled WGS sequence"/>
</dbReference>
<protein>
    <recommendedName>
        <fullName evidence="5">DUF3551 domain-containing protein</fullName>
    </recommendedName>
</protein>
<comment type="caution">
    <text evidence="3">The sequence shown here is derived from an EMBL/GenBank/DDBJ whole genome shotgun (WGS) entry which is preliminary data.</text>
</comment>